<organism evidence="4 5">
    <name type="scientific">Corynespora cassiicola Philippines</name>
    <dbReference type="NCBI Taxonomy" id="1448308"/>
    <lineage>
        <taxon>Eukaryota</taxon>
        <taxon>Fungi</taxon>
        <taxon>Dikarya</taxon>
        <taxon>Ascomycota</taxon>
        <taxon>Pezizomycotina</taxon>
        <taxon>Dothideomycetes</taxon>
        <taxon>Pleosporomycetidae</taxon>
        <taxon>Pleosporales</taxon>
        <taxon>Corynesporascaceae</taxon>
        <taxon>Corynespora</taxon>
    </lineage>
</organism>
<dbReference type="STRING" id="1448308.A0A2T2N940"/>
<dbReference type="OrthoDB" id="5089701at2759"/>
<protein>
    <recommendedName>
        <fullName evidence="3">Zn(2)-C6 fungal-type domain-containing protein</fullName>
    </recommendedName>
</protein>
<dbReference type="EMBL" id="KZ678144">
    <property type="protein sequence ID" value="PSN61558.1"/>
    <property type="molecule type" value="Genomic_DNA"/>
</dbReference>
<gene>
    <name evidence="4" type="ORF">BS50DRAFT_625397</name>
</gene>
<sequence>MSELASGSSTSRSRSFNGCATVGIRHRCRNRHTKCDEIRPSCMVCENAGIICGGYEKNIFFDFEDFPEPGSLRFRRPLLTEEERKSMSNWLTRTVPLSLVSQSLLQLDEESEELHNSKDRQITRGPFGVFRLAKQPVAQATSALTIPSLHVDSQATLEEFEEDIFPVDSSFSLGTQGLFQNIFDHQIDQVSSQSLERPCNIMGDESIQEFFNGSLVMDMSLPCSENNPISFTSFSDLTIPHPEQSPESDIETLRVGIPHSVPKDAIFLLKHYQSTVLRLLTPFKHSKTPWHILFVPHAKNCLAGLTLGENIEYAGLCTFFGMLAISAFSIGGISKSAIWLEKGEKYKQQARSHIKAMLQTSYCVPKVAKYKSILMALLTMTQLSMVTHNIDQTECYLLEAEKFIRLRGLKRKKSRKVRLLHHCYVFERILHESTLVNGRNMSHRDHVRKAVESSELVIYGQDCVGFRLGKWNNLPIDMMRIKSQDEGENDLHLQNPGIWAATLYPEIFGVPEKWVFCLSLVVRLAREKDDMEKTRNGNFLSAKEFLGRAKAIEQCISQMRQPSSTLDDPVSNIQENMLDAMQDALSIFFYRKIYDVESALLQQKVLHVRDCLLRCNVSDPEETYGTIRLFWPALMAAAEAEDSEVQESFAAWFRDAERRNGLGLFRDSLNFLSSCWQEKCTPRCGADMWVAPTFERVHVVSQ</sequence>
<proteinExistence type="predicted"/>
<dbReference type="Proteomes" id="UP000240883">
    <property type="component" value="Unassembled WGS sequence"/>
</dbReference>
<dbReference type="GO" id="GO:0008270">
    <property type="term" value="F:zinc ion binding"/>
    <property type="evidence" value="ECO:0007669"/>
    <property type="project" value="InterPro"/>
</dbReference>
<dbReference type="GO" id="GO:0005634">
    <property type="term" value="C:nucleus"/>
    <property type="evidence" value="ECO:0007669"/>
    <property type="project" value="UniProtKB-SubCell"/>
</dbReference>
<evidence type="ECO:0000256" key="2">
    <source>
        <dbReference type="ARBA" id="ARBA00023242"/>
    </source>
</evidence>
<dbReference type="GO" id="GO:0000981">
    <property type="term" value="F:DNA-binding transcription factor activity, RNA polymerase II-specific"/>
    <property type="evidence" value="ECO:0007669"/>
    <property type="project" value="InterPro"/>
</dbReference>
<dbReference type="CDD" id="cd00067">
    <property type="entry name" value="GAL4"/>
    <property type="match status" value="1"/>
</dbReference>
<dbReference type="Gene3D" id="4.10.240.10">
    <property type="entry name" value="Zn(2)-C6 fungal-type DNA-binding domain"/>
    <property type="match status" value="1"/>
</dbReference>
<evidence type="ECO:0000313" key="5">
    <source>
        <dbReference type="Proteomes" id="UP000240883"/>
    </source>
</evidence>
<dbReference type="InterPro" id="IPR001138">
    <property type="entry name" value="Zn2Cys6_DnaBD"/>
</dbReference>
<feature type="domain" description="Zn(2)-C6 fungal-type" evidence="3">
    <location>
        <begin position="27"/>
        <end position="57"/>
    </location>
</feature>
<dbReference type="PANTHER" id="PTHR37534:SF46">
    <property type="entry name" value="ZN(II)2CYS6 TRANSCRIPTION FACTOR (EUROFUNG)"/>
    <property type="match status" value="1"/>
</dbReference>
<keyword evidence="2" id="KW-0539">Nucleus</keyword>
<dbReference type="Pfam" id="PF00172">
    <property type="entry name" value="Zn_clus"/>
    <property type="match status" value="1"/>
</dbReference>
<evidence type="ECO:0000313" key="4">
    <source>
        <dbReference type="EMBL" id="PSN61558.1"/>
    </source>
</evidence>
<dbReference type="AlphaFoldDB" id="A0A2T2N940"/>
<dbReference type="Pfam" id="PF11951">
    <property type="entry name" value="Fungal_trans_2"/>
    <property type="match status" value="1"/>
</dbReference>
<reference evidence="4 5" key="1">
    <citation type="journal article" date="2018" name="Front. Microbiol.">
        <title>Genome-Wide Analysis of Corynespora cassiicola Leaf Fall Disease Putative Effectors.</title>
        <authorList>
            <person name="Lopez D."/>
            <person name="Ribeiro S."/>
            <person name="Label P."/>
            <person name="Fumanal B."/>
            <person name="Venisse J.S."/>
            <person name="Kohler A."/>
            <person name="de Oliveira R.R."/>
            <person name="Labutti K."/>
            <person name="Lipzen A."/>
            <person name="Lail K."/>
            <person name="Bauer D."/>
            <person name="Ohm R.A."/>
            <person name="Barry K.W."/>
            <person name="Spatafora J."/>
            <person name="Grigoriev I.V."/>
            <person name="Martin F.M."/>
            <person name="Pujade-Renaud V."/>
        </authorList>
    </citation>
    <scope>NUCLEOTIDE SEQUENCE [LARGE SCALE GENOMIC DNA]</scope>
    <source>
        <strain evidence="4 5">Philippines</strain>
    </source>
</reference>
<dbReference type="SUPFAM" id="SSF57701">
    <property type="entry name" value="Zn2/Cys6 DNA-binding domain"/>
    <property type="match status" value="1"/>
</dbReference>
<evidence type="ECO:0000259" key="3">
    <source>
        <dbReference type="Pfam" id="PF00172"/>
    </source>
</evidence>
<keyword evidence="5" id="KW-1185">Reference proteome</keyword>
<name>A0A2T2N940_CORCC</name>
<evidence type="ECO:0000256" key="1">
    <source>
        <dbReference type="ARBA" id="ARBA00004123"/>
    </source>
</evidence>
<dbReference type="InterPro" id="IPR021858">
    <property type="entry name" value="Fun_TF"/>
</dbReference>
<comment type="subcellular location">
    <subcellularLocation>
        <location evidence="1">Nucleus</location>
    </subcellularLocation>
</comment>
<dbReference type="InterPro" id="IPR036864">
    <property type="entry name" value="Zn2-C6_fun-type_DNA-bd_sf"/>
</dbReference>
<dbReference type="PANTHER" id="PTHR37534">
    <property type="entry name" value="TRANSCRIPTIONAL ACTIVATOR PROTEIN UGA3"/>
    <property type="match status" value="1"/>
</dbReference>
<accession>A0A2T2N940</accession>